<protein>
    <submittedName>
        <fullName evidence="1">Uncharacterized protein</fullName>
    </submittedName>
</protein>
<evidence type="ECO:0000313" key="2">
    <source>
        <dbReference type="Proteomes" id="UP000823775"/>
    </source>
</evidence>
<evidence type="ECO:0000313" key="1">
    <source>
        <dbReference type="EMBL" id="MCD7462213.1"/>
    </source>
</evidence>
<name>A0ABS8SU05_DATST</name>
<keyword evidence="2" id="KW-1185">Reference proteome</keyword>
<sequence>MNIIANKKRKVDYAIELAYTTEQVLGDAPEIESTNIPHVLHITERSKQIITNMKGDVKRLQPDLSLFNAPIMPHIDSARSILSIRMLSSVGNGEGTWLEHSLEDEGSETDND</sequence>
<dbReference type="EMBL" id="JACEIK010000788">
    <property type="protein sequence ID" value="MCD7462213.1"/>
    <property type="molecule type" value="Genomic_DNA"/>
</dbReference>
<organism evidence="1 2">
    <name type="scientific">Datura stramonium</name>
    <name type="common">Jimsonweed</name>
    <name type="synonym">Common thornapple</name>
    <dbReference type="NCBI Taxonomy" id="4076"/>
    <lineage>
        <taxon>Eukaryota</taxon>
        <taxon>Viridiplantae</taxon>
        <taxon>Streptophyta</taxon>
        <taxon>Embryophyta</taxon>
        <taxon>Tracheophyta</taxon>
        <taxon>Spermatophyta</taxon>
        <taxon>Magnoliopsida</taxon>
        <taxon>eudicotyledons</taxon>
        <taxon>Gunneridae</taxon>
        <taxon>Pentapetalae</taxon>
        <taxon>asterids</taxon>
        <taxon>lamiids</taxon>
        <taxon>Solanales</taxon>
        <taxon>Solanaceae</taxon>
        <taxon>Solanoideae</taxon>
        <taxon>Datureae</taxon>
        <taxon>Datura</taxon>
    </lineage>
</organism>
<accession>A0ABS8SU05</accession>
<comment type="caution">
    <text evidence="1">The sequence shown here is derived from an EMBL/GenBank/DDBJ whole genome shotgun (WGS) entry which is preliminary data.</text>
</comment>
<reference evidence="1 2" key="1">
    <citation type="journal article" date="2021" name="BMC Genomics">
        <title>Datura genome reveals duplications of psychoactive alkaloid biosynthetic genes and high mutation rate following tissue culture.</title>
        <authorList>
            <person name="Rajewski A."/>
            <person name="Carter-House D."/>
            <person name="Stajich J."/>
            <person name="Litt A."/>
        </authorList>
    </citation>
    <scope>NUCLEOTIDE SEQUENCE [LARGE SCALE GENOMIC DNA]</scope>
    <source>
        <strain evidence="1">AR-01</strain>
    </source>
</reference>
<gene>
    <name evidence="1" type="ORF">HAX54_048009</name>
</gene>
<proteinExistence type="predicted"/>
<dbReference type="Proteomes" id="UP000823775">
    <property type="component" value="Unassembled WGS sequence"/>
</dbReference>